<comment type="subcellular location">
    <subcellularLocation>
        <location evidence="1">Cell outer membrane</location>
    </subcellularLocation>
</comment>
<keyword evidence="9" id="KW-1185">Reference proteome</keyword>
<dbReference type="HOGENOM" id="CLU_014978_0_0_10"/>
<gene>
    <name evidence="8" type="ordered locus">Celly_0087</name>
</gene>
<dbReference type="Gene3D" id="3.30.1330.60">
    <property type="entry name" value="OmpA-like domain"/>
    <property type="match status" value="1"/>
</dbReference>
<dbReference type="InterPro" id="IPR011659">
    <property type="entry name" value="WD40"/>
</dbReference>
<evidence type="ECO:0000313" key="8">
    <source>
        <dbReference type="EMBL" id="ADY27922.1"/>
    </source>
</evidence>
<dbReference type="OrthoDB" id="9809364at2"/>
<dbReference type="PROSITE" id="PS51123">
    <property type="entry name" value="OMPA_2"/>
    <property type="match status" value="1"/>
</dbReference>
<name>F0RFW2_CELLC</name>
<dbReference type="PRINTS" id="PR01021">
    <property type="entry name" value="OMPADOMAIN"/>
</dbReference>
<dbReference type="Pfam" id="PF00691">
    <property type="entry name" value="OmpA"/>
    <property type="match status" value="1"/>
</dbReference>
<dbReference type="Gene3D" id="1.25.40.10">
    <property type="entry name" value="Tetratricopeptide repeat domain"/>
    <property type="match status" value="1"/>
</dbReference>
<dbReference type="GO" id="GO:0009279">
    <property type="term" value="C:cell outer membrane"/>
    <property type="evidence" value="ECO:0007669"/>
    <property type="project" value="UniProtKB-SubCell"/>
</dbReference>
<keyword evidence="6" id="KW-0732">Signal</keyword>
<dbReference type="InterPro" id="IPR050330">
    <property type="entry name" value="Bact_OuterMem_StrucFunc"/>
</dbReference>
<dbReference type="AlphaFoldDB" id="F0RFW2"/>
<dbReference type="SUPFAM" id="SSF82171">
    <property type="entry name" value="DPP6 N-terminal domain-like"/>
    <property type="match status" value="1"/>
</dbReference>
<dbReference type="InterPro" id="IPR006664">
    <property type="entry name" value="OMP_bac"/>
</dbReference>
<proteinExistence type="predicted"/>
<evidence type="ECO:0000256" key="2">
    <source>
        <dbReference type="ARBA" id="ARBA00023136"/>
    </source>
</evidence>
<dbReference type="SUPFAM" id="SSF49464">
    <property type="entry name" value="Carboxypeptidase regulatory domain-like"/>
    <property type="match status" value="1"/>
</dbReference>
<keyword evidence="2 4" id="KW-0472">Membrane</keyword>
<dbReference type="InterPro" id="IPR036737">
    <property type="entry name" value="OmpA-like_sf"/>
</dbReference>
<feature type="chain" id="PRO_5003255905" evidence="6">
    <location>
        <begin position="20"/>
        <end position="647"/>
    </location>
</feature>
<dbReference type="InterPro" id="IPR011042">
    <property type="entry name" value="6-blade_b-propeller_TolB-like"/>
</dbReference>
<dbReference type="SUPFAM" id="SSF48452">
    <property type="entry name" value="TPR-like"/>
    <property type="match status" value="1"/>
</dbReference>
<dbReference type="EMBL" id="CP002534">
    <property type="protein sequence ID" value="ADY27922.1"/>
    <property type="molecule type" value="Genomic_DNA"/>
</dbReference>
<dbReference type="InterPro" id="IPR011990">
    <property type="entry name" value="TPR-like_helical_dom_sf"/>
</dbReference>
<dbReference type="PANTHER" id="PTHR30329:SF21">
    <property type="entry name" value="LIPOPROTEIN YIAD-RELATED"/>
    <property type="match status" value="1"/>
</dbReference>
<dbReference type="PANTHER" id="PTHR30329">
    <property type="entry name" value="STATOR ELEMENT OF FLAGELLAR MOTOR COMPLEX"/>
    <property type="match status" value="1"/>
</dbReference>
<evidence type="ECO:0000256" key="4">
    <source>
        <dbReference type="PROSITE-ProRule" id="PRU00473"/>
    </source>
</evidence>
<reference evidence="8 9" key="1">
    <citation type="journal article" date="2011" name="Stand. Genomic Sci.">
        <title>Complete genome sequence of Cellulophaga lytica type strain (LIM- 21).</title>
        <authorList>
            <person name="Pati A."/>
            <person name="Abt B."/>
            <person name="Teshima H."/>
            <person name="Nolan M."/>
            <person name="Lapidus A."/>
            <person name="Lucas S."/>
            <person name="Hammon N."/>
            <person name="Deshpande S."/>
            <person name="Cheng J.F."/>
            <person name="Tapia R."/>
            <person name="Han C."/>
            <person name="Goodwin L."/>
            <person name="Pitluck S."/>
            <person name="Liolios K."/>
            <person name="Pagani I."/>
            <person name="Mavromatis K."/>
            <person name="Ovchinikova G."/>
            <person name="Chen A."/>
            <person name="Palaniappan K."/>
            <person name="Land M."/>
            <person name="Hauser L."/>
            <person name="Jeffries C.D."/>
            <person name="Detter J.C."/>
            <person name="Brambilla E.M."/>
            <person name="Kannan K.P."/>
            <person name="Rohde M."/>
            <person name="Spring S."/>
            <person name="Goker M."/>
            <person name="Woyke T."/>
            <person name="Bristow J."/>
            <person name="Eisen J.A."/>
            <person name="Markowitz V."/>
            <person name="Hugenholtz P."/>
            <person name="Kyrpides N.C."/>
            <person name="Klenk H.P."/>
            <person name="Ivanova N."/>
        </authorList>
    </citation>
    <scope>NUCLEOTIDE SEQUENCE [LARGE SCALE GENOMIC DNA]</scope>
    <source>
        <strain evidence="9">ATCC 23178 / DSM 7489 / JCM 8516 / NBRC 14961 / NCIMB 1423 / VKM B-1433 / Cy l20</strain>
    </source>
</reference>
<evidence type="ECO:0000256" key="3">
    <source>
        <dbReference type="ARBA" id="ARBA00023237"/>
    </source>
</evidence>
<dbReference type="eggNOG" id="COG2885">
    <property type="taxonomic scope" value="Bacteria"/>
</dbReference>
<feature type="compositionally biased region" description="Polar residues" evidence="5">
    <location>
        <begin position="618"/>
        <end position="628"/>
    </location>
</feature>
<keyword evidence="3" id="KW-0998">Cell outer membrane</keyword>
<dbReference type="InterPro" id="IPR008969">
    <property type="entry name" value="CarboxyPept-like_regulatory"/>
</dbReference>
<dbReference type="KEGG" id="cly:Celly_0087"/>
<evidence type="ECO:0000256" key="5">
    <source>
        <dbReference type="SAM" id="MobiDB-lite"/>
    </source>
</evidence>
<evidence type="ECO:0000259" key="7">
    <source>
        <dbReference type="PROSITE" id="PS51123"/>
    </source>
</evidence>
<feature type="signal peptide" evidence="6">
    <location>
        <begin position="1"/>
        <end position="19"/>
    </location>
</feature>
<feature type="region of interest" description="Disordered" evidence="5">
    <location>
        <begin position="615"/>
        <end position="636"/>
    </location>
</feature>
<evidence type="ECO:0000256" key="1">
    <source>
        <dbReference type="ARBA" id="ARBA00004442"/>
    </source>
</evidence>
<dbReference type="Pfam" id="PF13620">
    <property type="entry name" value="CarboxypepD_reg"/>
    <property type="match status" value="1"/>
</dbReference>
<dbReference type="STRING" id="867900.Celly_0087"/>
<sequence>MKFKYITLAFLFCCAFTNAQTKKEKKADDKFESYQYAEAIDVYERLIDLGYTSETIYRKLANSNYLNARYENAAKWYEMLVNLEGANVDPEEVYKYALSLKSIGEYEKSDTWMRKFDDIKQYDSRASLFENNTDYLKVIEKNSGRYNIKNLEINSSVSEFSPAYYNDKLVFSSARDTGTVRRTINEWNNQPFLNLYAAQFNEEGTPINAGKLDRKLNKKTHESSAIFTKDGNTMYFTRNNSDNGRFARDKDGVSRLKLYRATKVNDEWKKVTELPFNGDDFSVAHPALSPDETKLYFASDMPGTRGMSDLFVVDIIADGTFSAPRNLGNKINTESRETFPFVSKNNILYFASDGHPGLGGLDIFATQVTDNFNDSYILNVGKPVNSKQDDFSLIFDEDTQKGFFASNRDGGKGYDDIYSFIQTKELNLNCYNTITGTAVNLKTGASIADAAIQVKDKENTLVFETKTDTKGNFTLNDICWDDTYTLLGEKIEFEQGTTSFTMERNKELKPVIVKLNPIKRAAPIGTDLTKYLKLDPIYFDLDKSFIRIDGQITMQQVFAYLKEYPEVVIEVRSHTDARATNEYNLALSNRRAKETVKYLLDNGIAPERVSGKGFGESELTNNCDSNSKCSEEEHQKNRRSEFIVVQN</sequence>
<dbReference type="Gene3D" id="2.60.40.1120">
    <property type="entry name" value="Carboxypeptidase-like, regulatory domain"/>
    <property type="match status" value="1"/>
</dbReference>
<evidence type="ECO:0000256" key="6">
    <source>
        <dbReference type="SAM" id="SignalP"/>
    </source>
</evidence>
<protein>
    <submittedName>
        <fullName evidence="8">OmpA/MotB domain protein</fullName>
    </submittedName>
</protein>
<organism evidence="8 9">
    <name type="scientific">Cellulophaga lytica (strain ATCC 23178 / DSM 7489 / JCM 8516 / NBRC 14961 / NCIMB 1423 / VKM B-1433 / Cy l20)</name>
    <dbReference type="NCBI Taxonomy" id="867900"/>
    <lineage>
        <taxon>Bacteria</taxon>
        <taxon>Pseudomonadati</taxon>
        <taxon>Bacteroidota</taxon>
        <taxon>Flavobacteriia</taxon>
        <taxon>Flavobacteriales</taxon>
        <taxon>Flavobacteriaceae</taxon>
        <taxon>Cellulophaga</taxon>
    </lineage>
</organism>
<dbReference type="SUPFAM" id="SSF103088">
    <property type="entry name" value="OmpA-like"/>
    <property type="match status" value="1"/>
</dbReference>
<dbReference type="InterPro" id="IPR006665">
    <property type="entry name" value="OmpA-like"/>
</dbReference>
<dbReference type="CDD" id="cd07185">
    <property type="entry name" value="OmpA_C-like"/>
    <property type="match status" value="1"/>
</dbReference>
<dbReference type="Gene3D" id="2.120.10.30">
    <property type="entry name" value="TolB, C-terminal domain"/>
    <property type="match status" value="1"/>
</dbReference>
<feature type="domain" description="OmpA-like" evidence="7">
    <location>
        <begin position="526"/>
        <end position="647"/>
    </location>
</feature>
<dbReference type="Pfam" id="PF07676">
    <property type="entry name" value="PD40"/>
    <property type="match status" value="3"/>
</dbReference>
<dbReference type="RefSeq" id="WP_013619670.1">
    <property type="nucleotide sequence ID" value="NC_015167.1"/>
</dbReference>
<dbReference type="Proteomes" id="UP000007487">
    <property type="component" value="Chromosome"/>
</dbReference>
<accession>F0RFW2</accession>
<evidence type="ECO:0000313" key="9">
    <source>
        <dbReference type="Proteomes" id="UP000007487"/>
    </source>
</evidence>